<proteinExistence type="predicted"/>
<sequence>MQAEKAAQEASTAADAARKKAEAAWNAERDKNEPEGVRLFRGSLMKCACVSQLFDPWFMDTNNKDDIPHTPNMQLSDNETLHAHHLHITVYDPKIL</sequence>
<feature type="region of interest" description="Disordered" evidence="1">
    <location>
        <begin position="1"/>
        <end position="33"/>
    </location>
</feature>
<keyword evidence="3" id="KW-1185">Reference proteome</keyword>
<dbReference type="AlphaFoldDB" id="A0A6L6PRF2"/>
<dbReference type="EMBL" id="WNKY01000041">
    <property type="protein sequence ID" value="MTV40805.1"/>
    <property type="molecule type" value="Genomic_DNA"/>
</dbReference>
<evidence type="ECO:0000313" key="2">
    <source>
        <dbReference type="EMBL" id="MTV40805.1"/>
    </source>
</evidence>
<dbReference type="Proteomes" id="UP000475582">
    <property type="component" value="Unassembled WGS sequence"/>
</dbReference>
<feature type="compositionally biased region" description="Low complexity" evidence="1">
    <location>
        <begin position="1"/>
        <end position="15"/>
    </location>
</feature>
<evidence type="ECO:0000313" key="3">
    <source>
        <dbReference type="Proteomes" id="UP000475582"/>
    </source>
</evidence>
<accession>A0A6L6PRF2</accession>
<organism evidence="2 3">
    <name type="scientific">Duganella radicis</name>
    <dbReference type="NCBI Taxonomy" id="551988"/>
    <lineage>
        <taxon>Bacteria</taxon>
        <taxon>Pseudomonadati</taxon>
        <taxon>Pseudomonadota</taxon>
        <taxon>Betaproteobacteria</taxon>
        <taxon>Burkholderiales</taxon>
        <taxon>Oxalobacteraceae</taxon>
        <taxon>Telluria group</taxon>
        <taxon>Duganella</taxon>
    </lineage>
</organism>
<comment type="caution">
    <text evidence="2">The sequence shown here is derived from an EMBL/GenBank/DDBJ whole genome shotgun (WGS) entry which is preliminary data.</text>
</comment>
<protein>
    <submittedName>
        <fullName evidence="2">Uncharacterized protein</fullName>
    </submittedName>
</protein>
<name>A0A6L6PRF2_9BURK</name>
<reference evidence="2 3" key="1">
    <citation type="submission" date="2019-11" db="EMBL/GenBank/DDBJ databases">
        <title>Type strains purchased from KCTC, JCM and DSMZ.</title>
        <authorList>
            <person name="Lu H."/>
        </authorList>
    </citation>
    <scope>NUCLEOTIDE SEQUENCE [LARGE SCALE GENOMIC DNA]</scope>
    <source>
        <strain evidence="2 3">KCTC 22382</strain>
    </source>
</reference>
<gene>
    <name evidence="2" type="ORF">GM676_24890</name>
</gene>
<feature type="compositionally biased region" description="Basic and acidic residues" evidence="1">
    <location>
        <begin position="16"/>
        <end position="33"/>
    </location>
</feature>
<evidence type="ECO:0000256" key="1">
    <source>
        <dbReference type="SAM" id="MobiDB-lite"/>
    </source>
</evidence>